<name>E1X309_HALMS</name>
<evidence type="ECO:0000313" key="1">
    <source>
        <dbReference type="EMBL" id="CBW26839.1"/>
    </source>
</evidence>
<sequence length="243" mass="29037">MKKTLITFSIFILLVTLYRCRDFIYYTRMWITYEPKVFMGKMEPPFPNWFEVMWSLKGPDENKNGIRDDVEIYINNEFKDLNESELIMIYNAAVLVQSTLIYSSSEEYKKKYWHERNINIDCMSDYSSSTGDYDGKTKELYAIDGLVREVTRNTALRSNISRIFLDHFHMWSFELGGLQSLHHRLNTNRFCGFSDDGSRRIALEYLKRDLGNMKKYEIANYIKSYEDKYGKINRDLFDEFLSR</sequence>
<dbReference type="EMBL" id="FQ312005">
    <property type="protein sequence ID" value="CBW26839.1"/>
    <property type="molecule type" value="Genomic_DNA"/>
</dbReference>
<dbReference type="HOGENOM" id="CLU_1141322_0_0_7"/>
<protein>
    <submittedName>
        <fullName evidence="1">Uncharacterized protein</fullName>
    </submittedName>
</protein>
<evidence type="ECO:0000313" key="2">
    <source>
        <dbReference type="Proteomes" id="UP000008963"/>
    </source>
</evidence>
<dbReference type="KEGG" id="bmx:BMS_2027"/>
<dbReference type="OrthoDB" id="5345918at2"/>
<dbReference type="Proteomes" id="UP000008963">
    <property type="component" value="Chromosome"/>
</dbReference>
<reference evidence="2" key="1">
    <citation type="journal article" date="2013" name="ISME J.">
        <title>A small predatory core genome in the divergent marine Bacteriovorax marinus SJ and the terrestrial Bdellovibrio bacteriovorus.</title>
        <authorList>
            <person name="Crossman L.C."/>
            <person name="Chen H."/>
            <person name="Cerdeno-Tarraga A.M."/>
            <person name="Brooks K."/>
            <person name="Quail M.A."/>
            <person name="Pineiro S.A."/>
            <person name="Hobley L."/>
            <person name="Sockett R.E."/>
            <person name="Bentley S.D."/>
            <person name="Parkhill J."/>
            <person name="Williams H.N."/>
            <person name="Stine O.C."/>
        </authorList>
    </citation>
    <scope>NUCLEOTIDE SEQUENCE [LARGE SCALE GENOMIC DNA]</scope>
    <source>
        <strain evidence="2">ATCC BAA-682 / DSM 15412 / SJ</strain>
    </source>
</reference>
<gene>
    <name evidence="1" type="ordered locus">BMS_2027</name>
</gene>
<dbReference type="PATRIC" id="fig|862908.3.peg.1926"/>
<organism evidence="1 2">
    <name type="scientific">Halobacteriovorax marinus (strain ATCC BAA-682 / DSM 15412 / SJ)</name>
    <name type="common">Bacteriovorax marinus</name>
    <dbReference type="NCBI Taxonomy" id="862908"/>
    <lineage>
        <taxon>Bacteria</taxon>
        <taxon>Pseudomonadati</taxon>
        <taxon>Bdellovibrionota</taxon>
        <taxon>Bacteriovoracia</taxon>
        <taxon>Bacteriovoracales</taxon>
        <taxon>Halobacteriovoraceae</taxon>
        <taxon>Halobacteriovorax</taxon>
    </lineage>
</organism>
<dbReference type="AlphaFoldDB" id="E1X309"/>
<accession>E1X309</accession>
<proteinExistence type="predicted"/>
<keyword evidence="2" id="KW-1185">Reference proteome</keyword>
<dbReference type="RefSeq" id="WP_014244617.1">
    <property type="nucleotide sequence ID" value="NC_016620.1"/>
</dbReference>